<evidence type="ECO:0000256" key="1">
    <source>
        <dbReference type="SAM" id="MobiDB-lite"/>
    </source>
</evidence>
<feature type="compositionally biased region" description="Acidic residues" evidence="1">
    <location>
        <begin position="175"/>
        <end position="188"/>
    </location>
</feature>
<sequence>MNHLFQRVAGLFLADSKDTLASGEKPRIDSEVSQDERNTESGECLADEHELDPGGYSLESDHRPPNDLNPGSKVMEPVSVIISPPAFDLDPYESFDEAFLQRTVDEILSGRASFESNFDEYAGSNMMDGSSESKSAIGLGRDTMGSPVQRSPYFEKKFGRVVSIAKRNISKMATDDESDSDEESDGDFYVDARERGSPTKSLRSMDSVSLGVVEHSDARFDIVQETETENKSGPVAKDKVIPADDDIAEEDRIFASVDDSERERLIGLFATHPFLSKLEYPVKRSARRKFVKEIRKEATLSGMDQANIPGMVRWVKNTFLELCGIENVNPEASEFGDEINDELPDRAQERKRKRSSLKQSIEEHRNKRRSPMTPEPSDAIPASNQETHVYVDHDGRDSAVVVSRSHSPRTEALEKTHTPNIETQHAPCDMEIVQSAASAHIPSVQNPTDSDTDDARCPAPLPLENHHHDLVQDVISSKDADGTSVQEHSLDSSFAKSINLPVPELRDLFPAPASDTSYDMEKRERSRPKKRRRRNKKGRQSSNECDKDDTPIPCTNKEHSAENTTNTPTGATIDDSFWDLGDF</sequence>
<feature type="region of interest" description="Disordered" evidence="1">
    <location>
        <begin position="172"/>
        <end position="204"/>
    </location>
</feature>
<name>A0A5N6TIQ5_ASPAV</name>
<feature type="region of interest" description="Disordered" evidence="1">
    <location>
        <begin position="20"/>
        <end position="73"/>
    </location>
</feature>
<keyword evidence="3" id="KW-1185">Reference proteome</keyword>
<dbReference type="AlphaFoldDB" id="A0A5N6TIQ5"/>
<protein>
    <submittedName>
        <fullName evidence="2">Uncharacterized protein</fullName>
    </submittedName>
</protein>
<dbReference type="OrthoDB" id="10265068at2759"/>
<feature type="region of interest" description="Disordered" evidence="1">
    <location>
        <begin position="506"/>
        <end position="583"/>
    </location>
</feature>
<organism evidence="2 3">
    <name type="scientific">Aspergillus avenaceus</name>
    <dbReference type="NCBI Taxonomy" id="36643"/>
    <lineage>
        <taxon>Eukaryota</taxon>
        <taxon>Fungi</taxon>
        <taxon>Dikarya</taxon>
        <taxon>Ascomycota</taxon>
        <taxon>Pezizomycotina</taxon>
        <taxon>Eurotiomycetes</taxon>
        <taxon>Eurotiomycetidae</taxon>
        <taxon>Eurotiales</taxon>
        <taxon>Aspergillaceae</taxon>
        <taxon>Aspergillus</taxon>
        <taxon>Aspergillus subgen. Circumdati</taxon>
    </lineage>
</organism>
<feature type="compositionally biased region" description="Basic and acidic residues" evidence="1">
    <location>
        <begin position="24"/>
        <end position="52"/>
    </location>
</feature>
<feature type="compositionally biased region" description="Basic and acidic residues" evidence="1">
    <location>
        <begin position="544"/>
        <end position="561"/>
    </location>
</feature>
<feature type="region of interest" description="Disordered" evidence="1">
    <location>
        <begin position="335"/>
        <end position="384"/>
    </location>
</feature>
<dbReference type="EMBL" id="ML742278">
    <property type="protein sequence ID" value="KAE8146226.1"/>
    <property type="molecule type" value="Genomic_DNA"/>
</dbReference>
<reference evidence="2 3" key="1">
    <citation type="submission" date="2019-04" db="EMBL/GenBank/DDBJ databases">
        <title>Friends and foes A comparative genomics study of 23 Aspergillus species from section Flavi.</title>
        <authorList>
            <consortium name="DOE Joint Genome Institute"/>
            <person name="Kjaerbolling I."/>
            <person name="Vesth T."/>
            <person name="Frisvad J.C."/>
            <person name="Nybo J.L."/>
            <person name="Theobald S."/>
            <person name="Kildgaard S."/>
            <person name="Isbrandt T."/>
            <person name="Kuo A."/>
            <person name="Sato A."/>
            <person name="Lyhne E.K."/>
            <person name="Kogle M.E."/>
            <person name="Wiebenga A."/>
            <person name="Kun R.S."/>
            <person name="Lubbers R.J."/>
            <person name="Makela M.R."/>
            <person name="Barry K."/>
            <person name="Chovatia M."/>
            <person name="Clum A."/>
            <person name="Daum C."/>
            <person name="Haridas S."/>
            <person name="He G."/>
            <person name="LaButti K."/>
            <person name="Lipzen A."/>
            <person name="Mondo S."/>
            <person name="Riley R."/>
            <person name="Salamov A."/>
            <person name="Simmons B.A."/>
            <person name="Magnuson J.K."/>
            <person name="Henrissat B."/>
            <person name="Mortensen U.H."/>
            <person name="Larsen T.O."/>
            <person name="Devries R.P."/>
            <person name="Grigoriev I.V."/>
            <person name="Machida M."/>
            <person name="Baker S.E."/>
            <person name="Andersen M.R."/>
        </authorList>
    </citation>
    <scope>NUCLEOTIDE SEQUENCE [LARGE SCALE GENOMIC DNA]</scope>
    <source>
        <strain evidence="2 3">IBT 18842</strain>
    </source>
</reference>
<feature type="region of interest" description="Disordered" evidence="1">
    <location>
        <begin position="123"/>
        <end position="150"/>
    </location>
</feature>
<dbReference type="Proteomes" id="UP000325780">
    <property type="component" value="Unassembled WGS sequence"/>
</dbReference>
<evidence type="ECO:0000313" key="3">
    <source>
        <dbReference type="Proteomes" id="UP000325780"/>
    </source>
</evidence>
<gene>
    <name evidence="2" type="ORF">BDV25DRAFT_54531</name>
</gene>
<feature type="compositionally biased region" description="Basic residues" evidence="1">
    <location>
        <begin position="525"/>
        <end position="539"/>
    </location>
</feature>
<proteinExistence type="predicted"/>
<evidence type="ECO:0000313" key="2">
    <source>
        <dbReference type="EMBL" id="KAE8146226.1"/>
    </source>
</evidence>
<accession>A0A5N6TIQ5</accession>